<reference evidence="1" key="1">
    <citation type="submission" date="2020-02" db="EMBL/GenBank/DDBJ databases">
        <title>Relaxed selection underlies rapid genomic changes in the transitions from sociality to social parasitism in ants.</title>
        <authorList>
            <person name="Bi X."/>
        </authorList>
    </citation>
    <scope>NUCLEOTIDE SEQUENCE</scope>
    <source>
        <strain evidence="1">BGI-DK2013a</strain>
        <tissue evidence="1">Whole body</tissue>
    </source>
</reference>
<protein>
    <submittedName>
        <fullName evidence="1">SETMR methyltransferase</fullName>
    </submittedName>
</protein>
<dbReference type="GO" id="GO:0044774">
    <property type="term" value="P:mitotic DNA integrity checkpoint signaling"/>
    <property type="evidence" value="ECO:0007669"/>
    <property type="project" value="TreeGrafter"/>
</dbReference>
<dbReference type="GO" id="GO:0031297">
    <property type="term" value="P:replication fork processing"/>
    <property type="evidence" value="ECO:0007669"/>
    <property type="project" value="TreeGrafter"/>
</dbReference>
<dbReference type="GO" id="GO:0005634">
    <property type="term" value="C:nucleus"/>
    <property type="evidence" value="ECO:0007669"/>
    <property type="project" value="TreeGrafter"/>
</dbReference>
<dbReference type="InterPro" id="IPR052709">
    <property type="entry name" value="Transposase-MT_Hybrid"/>
</dbReference>
<dbReference type="GO" id="GO:0032259">
    <property type="term" value="P:methylation"/>
    <property type="evidence" value="ECO:0007669"/>
    <property type="project" value="UniProtKB-KW"/>
</dbReference>
<dbReference type="Gene3D" id="3.30.420.10">
    <property type="entry name" value="Ribonuclease H-like superfamily/Ribonuclease H"/>
    <property type="match status" value="1"/>
</dbReference>
<proteinExistence type="predicted"/>
<dbReference type="GO" id="GO:0000793">
    <property type="term" value="C:condensed chromosome"/>
    <property type="evidence" value="ECO:0007669"/>
    <property type="project" value="TreeGrafter"/>
</dbReference>
<dbReference type="InterPro" id="IPR036397">
    <property type="entry name" value="RNaseH_sf"/>
</dbReference>
<gene>
    <name evidence="1" type="primary">Setmar_134</name>
    <name evidence="1" type="ORF">G6Z75_0013797</name>
</gene>
<dbReference type="EMBL" id="JAANHZ010000586">
    <property type="protein sequence ID" value="KAG5309468.1"/>
    <property type="molecule type" value="Genomic_DNA"/>
</dbReference>
<evidence type="ECO:0000313" key="2">
    <source>
        <dbReference type="Proteomes" id="UP000667349"/>
    </source>
</evidence>
<dbReference type="PANTHER" id="PTHR46060">
    <property type="entry name" value="MARINER MOS1 TRANSPOSASE-LIKE PROTEIN"/>
    <property type="match status" value="1"/>
</dbReference>
<keyword evidence="1" id="KW-0808">Transferase</keyword>
<feature type="non-terminal residue" evidence="1">
    <location>
        <position position="1"/>
    </location>
</feature>
<dbReference type="GO" id="GO:0042800">
    <property type="term" value="F:histone H3K4 methyltransferase activity"/>
    <property type="evidence" value="ECO:0007669"/>
    <property type="project" value="TreeGrafter"/>
</dbReference>
<dbReference type="GO" id="GO:0006303">
    <property type="term" value="P:double-strand break repair via nonhomologous end joining"/>
    <property type="evidence" value="ECO:0007669"/>
    <property type="project" value="TreeGrafter"/>
</dbReference>
<dbReference type="GO" id="GO:0046975">
    <property type="term" value="F:histone H3K36 methyltransferase activity"/>
    <property type="evidence" value="ECO:0007669"/>
    <property type="project" value="TreeGrafter"/>
</dbReference>
<evidence type="ECO:0000313" key="1">
    <source>
        <dbReference type="EMBL" id="KAG5309468.1"/>
    </source>
</evidence>
<organism evidence="1 2">
    <name type="scientific">Acromyrmex insinuator</name>
    <dbReference type="NCBI Taxonomy" id="230686"/>
    <lineage>
        <taxon>Eukaryota</taxon>
        <taxon>Metazoa</taxon>
        <taxon>Ecdysozoa</taxon>
        <taxon>Arthropoda</taxon>
        <taxon>Hexapoda</taxon>
        <taxon>Insecta</taxon>
        <taxon>Pterygota</taxon>
        <taxon>Neoptera</taxon>
        <taxon>Endopterygota</taxon>
        <taxon>Hymenoptera</taxon>
        <taxon>Apocrita</taxon>
        <taxon>Aculeata</taxon>
        <taxon>Formicoidea</taxon>
        <taxon>Formicidae</taxon>
        <taxon>Myrmicinae</taxon>
        <taxon>Acromyrmex</taxon>
    </lineage>
</organism>
<dbReference type="Proteomes" id="UP000667349">
    <property type="component" value="Unassembled WGS sequence"/>
</dbReference>
<dbReference type="GO" id="GO:0003690">
    <property type="term" value="F:double-stranded DNA binding"/>
    <property type="evidence" value="ECO:0007669"/>
    <property type="project" value="TreeGrafter"/>
</dbReference>
<dbReference type="GO" id="GO:0000014">
    <property type="term" value="F:single-stranded DNA endodeoxyribonuclease activity"/>
    <property type="evidence" value="ECO:0007669"/>
    <property type="project" value="TreeGrafter"/>
</dbReference>
<dbReference type="AlphaFoldDB" id="A0A836JE24"/>
<dbReference type="PANTHER" id="PTHR46060:SF2">
    <property type="entry name" value="HISTONE-LYSINE N-METHYLTRANSFERASE SETMAR"/>
    <property type="match status" value="1"/>
</dbReference>
<sequence length="209" mass="24677">MGFVKDRNRQNRPAIATNLNKRLNVLQSFIEDPRNSIRKVAQQHDIKILKKEKFHPYKIHLPQELFELAGTYIIELKSNQTITRPIILREHLEVDRIYSTVDIVKELNINHKTVLGHLEFFFCESLLKRNKLKELSWEVLMHPPYNPYLASADYHLFRSLQNSFNGVNLISKEACENHLSRFFIEKSQKFCTDGIIALLLYTLSLIEKW</sequence>
<dbReference type="GO" id="GO:0044547">
    <property type="term" value="F:DNA topoisomerase binding"/>
    <property type="evidence" value="ECO:0007669"/>
    <property type="project" value="TreeGrafter"/>
</dbReference>
<dbReference type="GO" id="GO:0003697">
    <property type="term" value="F:single-stranded DNA binding"/>
    <property type="evidence" value="ECO:0007669"/>
    <property type="project" value="TreeGrafter"/>
</dbReference>
<name>A0A836JE24_9HYME</name>
<comment type="caution">
    <text evidence="1">The sequence shown here is derived from an EMBL/GenBank/DDBJ whole genome shotgun (WGS) entry which is preliminary data.</text>
</comment>
<keyword evidence="2" id="KW-1185">Reference proteome</keyword>
<feature type="non-terminal residue" evidence="1">
    <location>
        <position position="209"/>
    </location>
</feature>
<keyword evidence="1" id="KW-0489">Methyltransferase</keyword>
<dbReference type="GO" id="GO:0015074">
    <property type="term" value="P:DNA integration"/>
    <property type="evidence" value="ECO:0007669"/>
    <property type="project" value="TreeGrafter"/>
</dbReference>
<dbReference type="GO" id="GO:0000729">
    <property type="term" value="P:DNA double-strand break processing"/>
    <property type="evidence" value="ECO:0007669"/>
    <property type="project" value="TreeGrafter"/>
</dbReference>
<dbReference type="GO" id="GO:0035861">
    <property type="term" value="C:site of double-strand break"/>
    <property type="evidence" value="ECO:0007669"/>
    <property type="project" value="TreeGrafter"/>
</dbReference>
<accession>A0A836JE24</accession>